<sequence length="146" mass="15804">MKVIIASDHAGLELRRELVKALQELRVEVDDVGPTSAESVDYPDYARLVCRAVTEASATRGVLVCGTGMGMAIMANKLPGIRAALCTDEFVARMARAHNDANVLCLGQRVVGAGLARSILEAFLATPFEGGRHQRRLDKIREAESR</sequence>
<evidence type="ECO:0000256" key="4">
    <source>
        <dbReference type="PIRSR" id="PIRSR005384-2"/>
    </source>
</evidence>
<dbReference type="PIRSF" id="PIRSF005384">
    <property type="entry name" value="RpiB_LacA_B"/>
    <property type="match status" value="1"/>
</dbReference>
<evidence type="ECO:0000313" key="6">
    <source>
        <dbReference type="Proteomes" id="UP000217257"/>
    </source>
</evidence>
<name>A0A250J3H6_9BACT</name>
<dbReference type="PANTHER" id="PTHR30345">
    <property type="entry name" value="RIBOSE-5-PHOSPHATE ISOMERASE B"/>
    <property type="match status" value="1"/>
</dbReference>
<keyword evidence="2 5" id="KW-0413">Isomerase</keyword>
<organism evidence="5 6">
    <name type="scientific">Cystobacter fuscus</name>
    <dbReference type="NCBI Taxonomy" id="43"/>
    <lineage>
        <taxon>Bacteria</taxon>
        <taxon>Pseudomonadati</taxon>
        <taxon>Myxococcota</taxon>
        <taxon>Myxococcia</taxon>
        <taxon>Myxococcales</taxon>
        <taxon>Cystobacterineae</taxon>
        <taxon>Archangiaceae</taxon>
        <taxon>Cystobacter</taxon>
    </lineage>
</organism>
<dbReference type="RefSeq" id="WP_095986276.1">
    <property type="nucleotide sequence ID" value="NZ_CP022098.1"/>
</dbReference>
<dbReference type="NCBIfam" id="TIGR00689">
    <property type="entry name" value="rpiB_lacA_lacB"/>
    <property type="match status" value="1"/>
</dbReference>
<feature type="binding site" evidence="4">
    <location>
        <position position="136"/>
    </location>
    <ligand>
        <name>D-ribulose 5-phosphate</name>
        <dbReference type="ChEBI" id="CHEBI:58121"/>
    </ligand>
</feature>
<dbReference type="NCBIfam" id="TIGR01120">
    <property type="entry name" value="rpiB"/>
    <property type="match status" value="1"/>
</dbReference>
<dbReference type="EMBL" id="CP022098">
    <property type="protein sequence ID" value="ATB38047.1"/>
    <property type="molecule type" value="Genomic_DNA"/>
</dbReference>
<reference evidence="5 6" key="1">
    <citation type="submission" date="2017-06" db="EMBL/GenBank/DDBJ databases">
        <title>Sequencing and comparative analysis of myxobacterial genomes.</title>
        <authorList>
            <person name="Rupp O."/>
            <person name="Goesmann A."/>
            <person name="Sogaard-Andersen L."/>
        </authorList>
    </citation>
    <scope>NUCLEOTIDE SEQUENCE [LARGE SCALE GENOMIC DNA]</scope>
    <source>
        <strain evidence="5 6">DSM 52655</strain>
    </source>
</reference>
<gene>
    <name evidence="5" type="ORF">CYFUS_003473</name>
</gene>
<dbReference type="Gene3D" id="3.40.1400.10">
    <property type="entry name" value="Sugar-phosphate isomerase, RpiB/LacA/LacB"/>
    <property type="match status" value="1"/>
</dbReference>
<dbReference type="NCBIfam" id="NF004051">
    <property type="entry name" value="PRK05571.1"/>
    <property type="match status" value="1"/>
</dbReference>
<dbReference type="GO" id="GO:0009052">
    <property type="term" value="P:pentose-phosphate shunt, non-oxidative branch"/>
    <property type="evidence" value="ECO:0007669"/>
    <property type="project" value="TreeGrafter"/>
</dbReference>
<dbReference type="SUPFAM" id="SSF89623">
    <property type="entry name" value="Ribose/Galactose isomerase RpiB/AlsB"/>
    <property type="match status" value="1"/>
</dbReference>
<feature type="active site" description="Proton donor" evidence="3">
    <location>
        <position position="98"/>
    </location>
</feature>
<protein>
    <submittedName>
        <fullName evidence="5">Ribose 5-phosphate isomerase B</fullName>
    </submittedName>
</protein>
<dbReference type="Pfam" id="PF02502">
    <property type="entry name" value="LacAB_rpiB"/>
    <property type="match status" value="1"/>
</dbReference>
<dbReference type="InterPro" id="IPR036569">
    <property type="entry name" value="RpiB_LacA_LacB_sf"/>
</dbReference>
<feature type="binding site" evidence="4">
    <location>
        <position position="109"/>
    </location>
    <ligand>
        <name>D-ribulose 5-phosphate</name>
        <dbReference type="ChEBI" id="CHEBI:58121"/>
    </ligand>
</feature>
<dbReference type="AlphaFoldDB" id="A0A250J3H6"/>
<dbReference type="InterPro" id="IPR003500">
    <property type="entry name" value="RpiB_LacA_LacB"/>
</dbReference>
<dbReference type="PANTHER" id="PTHR30345:SF0">
    <property type="entry name" value="DNA DAMAGE-REPAIR_TOLERATION PROTEIN DRT102"/>
    <property type="match status" value="1"/>
</dbReference>
<dbReference type="KEGG" id="cfus:CYFUS_003473"/>
<feature type="binding site" evidence="4">
    <location>
        <begin position="8"/>
        <end position="9"/>
    </location>
    <ligand>
        <name>D-ribulose 5-phosphate</name>
        <dbReference type="ChEBI" id="CHEBI:58121"/>
    </ligand>
</feature>
<proteinExistence type="inferred from homology"/>
<dbReference type="GO" id="GO:0004751">
    <property type="term" value="F:ribose-5-phosphate isomerase activity"/>
    <property type="evidence" value="ECO:0007669"/>
    <property type="project" value="TreeGrafter"/>
</dbReference>
<evidence type="ECO:0000256" key="1">
    <source>
        <dbReference type="ARBA" id="ARBA00008754"/>
    </source>
</evidence>
<accession>A0A250J3H6</accession>
<evidence type="ECO:0000313" key="5">
    <source>
        <dbReference type="EMBL" id="ATB38047.1"/>
    </source>
</evidence>
<dbReference type="Proteomes" id="UP000217257">
    <property type="component" value="Chromosome"/>
</dbReference>
<evidence type="ECO:0000256" key="2">
    <source>
        <dbReference type="ARBA" id="ARBA00023235"/>
    </source>
</evidence>
<feature type="binding site" evidence="4">
    <location>
        <position position="99"/>
    </location>
    <ligand>
        <name>D-ribulose 5-phosphate</name>
        <dbReference type="ChEBI" id="CHEBI:58121"/>
    </ligand>
</feature>
<dbReference type="GO" id="GO:0019316">
    <property type="term" value="P:D-allose catabolic process"/>
    <property type="evidence" value="ECO:0007669"/>
    <property type="project" value="TreeGrafter"/>
</dbReference>
<evidence type="ECO:0000256" key="3">
    <source>
        <dbReference type="PIRSR" id="PIRSR005384-1"/>
    </source>
</evidence>
<comment type="similarity">
    <text evidence="1">Belongs to the LacAB/RpiB family.</text>
</comment>
<feature type="binding site" evidence="4">
    <location>
        <position position="132"/>
    </location>
    <ligand>
        <name>D-ribulose 5-phosphate</name>
        <dbReference type="ChEBI" id="CHEBI:58121"/>
    </ligand>
</feature>
<dbReference type="InterPro" id="IPR004785">
    <property type="entry name" value="RpiB"/>
</dbReference>
<feature type="binding site" evidence="4">
    <location>
        <begin position="66"/>
        <end position="70"/>
    </location>
    <ligand>
        <name>D-ribulose 5-phosphate</name>
        <dbReference type="ChEBI" id="CHEBI:58121"/>
    </ligand>
</feature>
<feature type="active site" description="Proton acceptor" evidence="3">
    <location>
        <position position="65"/>
    </location>
</feature>